<dbReference type="Pfam" id="PF00701">
    <property type="entry name" value="DHDPS"/>
    <property type="match status" value="1"/>
</dbReference>
<evidence type="ECO:0000313" key="4">
    <source>
        <dbReference type="EMBL" id="RXH56643.1"/>
    </source>
</evidence>
<reference evidence="5" key="2">
    <citation type="submission" date="2019-02" db="EMBL/GenBank/DDBJ databases">
        <title>Granulicella sibirica sp. nov., a psychrotolerant acidobacterium isolated from an organic soil layer in forested tundra, West Siberia.</title>
        <authorList>
            <person name="Oshkin I.Y."/>
            <person name="Kulichevskaya I.S."/>
            <person name="Rijpstra W.I.C."/>
            <person name="Sinninghe Damste J.S."/>
            <person name="Rakitin A.L."/>
            <person name="Ravin N.V."/>
            <person name="Dedysh S.N."/>
        </authorList>
    </citation>
    <scope>NUCLEOTIDE SEQUENCE [LARGE SCALE GENOMIC DNA]</scope>
    <source>
        <strain evidence="5">AF10</strain>
    </source>
</reference>
<dbReference type="EMBL" id="RDSM01000002">
    <property type="protein sequence ID" value="RXH56643.1"/>
    <property type="molecule type" value="Genomic_DNA"/>
</dbReference>
<evidence type="ECO:0000256" key="1">
    <source>
        <dbReference type="ARBA" id="ARBA00007592"/>
    </source>
</evidence>
<comment type="caution">
    <text evidence="4">The sequence shown here is derived from an EMBL/GenBank/DDBJ whole genome shotgun (WGS) entry which is preliminary data.</text>
</comment>
<dbReference type="SUPFAM" id="SSF51569">
    <property type="entry name" value="Aldolase"/>
    <property type="match status" value="2"/>
</dbReference>
<reference evidence="4 5" key="1">
    <citation type="submission" date="2018-11" db="EMBL/GenBank/DDBJ databases">
        <authorList>
            <person name="Mardanov A.V."/>
            <person name="Ravin N.V."/>
            <person name="Dedysh S.N."/>
        </authorList>
    </citation>
    <scope>NUCLEOTIDE SEQUENCE [LARGE SCALE GENOMIC DNA]</scope>
    <source>
        <strain evidence="4 5">AF10</strain>
    </source>
</reference>
<evidence type="ECO:0000256" key="2">
    <source>
        <dbReference type="ARBA" id="ARBA00023239"/>
    </source>
</evidence>
<dbReference type="Gene3D" id="3.20.20.70">
    <property type="entry name" value="Aldolase class I"/>
    <property type="match status" value="1"/>
</dbReference>
<dbReference type="Proteomes" id="UP000289437">
    <property type="component" value="Unassembled WGS sequence"/>
</dbReference>
<protein>
    <submittedName>
        <fullName evidence="4">4-hydroxy-tetrahydrodipicolinate synthase</fullName>
    </submittedName>
</protein>
<dbReference type="AlphaFoldDB" id="A0A4Q0SZC0"/>
<sequence>MLLDGIHVPLTTPFYPDGRLNLRKLEHNVDRYSRTPAAGMIVVGVNGEATSLSDAETQEALAAAVDVAAAEKVMLAGVARDSVFGALEVIDTAAGLGYDGVVIGLPGLLVGRERETLTYFQAIADRAALPVVLTSAEGRELGLGVIAEVARHPRVIGIVDGGGRVAEIRTATAGVKHASTVTAVFAAVTGRMVAKAAAPVLGSATFVGVESLQGGTAVAVAAPVSGPALKTRTRETGFQVLGGETLGILEGLRAGAVGAVPRLAACAPQACFEVLAGWKDGDQGLAEEKQERLVLAAQYVEGLGVPGLKYACDLNGYFGGRPRLPFAMISGAEKAEIDRLMAGMRN</sequence>
<name>A0A4Q0SZC0_9BACT</name>
<proteinExistence type="inferred from homology"/>
<organism evidence="4 5">
    <name type="scientific">Granulicella sibirica</name>
    <dbReference type="NCBI Taxonomy" id="2479048"/>
    <lineage>
        <taxon>Bacteria</taxon>
        <taxon>Pseudomonadati</taxon>
        <taxon>Acidobacteriota</taxon>
        <taxon>Terriglobia</taxon>
        <taxon>Terriglobales</taxon>
        <taxon>Acidobacteriaceae</taxon>
        <taxon>Granulicella</taxon>
    </lineage>
</organism>
<dbReference type="CDD" id="cd00408">
    <property type="entry name" value="DHDPS-like"/>
    <property type="match status" value="1"/>
</dbReference>
<evidence type="ECO:0000313" key="5">
    <source>
        <dbReference type="Proteomes" id="UP000289437"/>
    </source>
</evidence>
<keyword evidence="2 3" id="KW-0456">Lyase</keyword>
<keyword evidence="5" id="KW-1185">Reference proteome</keyword>
<dbReference type="GO" id="GO:0008700">
    <property type="term" value="F:(R,S)-4-hydroxy-2-oxoglutarate aldolase activity"/>
    <property type="evidence" value="ECO:0007669"/>
    <property type="project" value="TreeGrafter"/>
</dbReference>
<comment type="similarity">
    <text evidence="1 3">Belongs to the DapA family.</text>
</comment>
<dbReference type="RefSeq" id="WP_128914066.1">
    <property type="nucleotide sequence ID" value="NZ_RDSM01000002.1"/>
</dbReference>
<dbReference type="GO" id="GO:0008840">
    <property type="term" value="F:4-hydroxy-tetrahydrodipicolinate synthase activity"/>
    <property type="evidence" value="ECO:0007669"/>
    <property type="project" value="TreeGrafter"/>
</dbReference>
<dbReference type="GO" id="GO:0009436">
    <property type="term" value="P:glyoxylate catabolic process"/>
    <property type="evidence" value="ECO:0007669"/>
    <property type="project" value="TreeGrafter"/>
</dbReference>
<dbReference type="PANTHER" id="PTHR12128:SF66">
    <property type="entry name" value="4-HYDROXY-2-OXOGLUTARATE ALDOLASE, MITOCHONDRIAL"/>
    <property type="match status" value="1"/>
</dbReference>
<dbReference type="SMART" id="SM01130">
    <property type="entry name" value="DHDPS"/>
    <property type="match status" value="1"/>
</dbReference>
<accession>A0A4Q0SZC0</accession>
<dbReference type="PIRSF" id="PIRSF001365">
    <property type="entry name" value="DHDPS"/>
    <property type="match status" value="1"/>
</dbReference>
<dbReference type="InterPro" id="IPR002220">
    <property type="entry name" value="DapA-like"/>
</dbReference>
<gene>
    <name evidence="4" type="ORF">GRAN_3500</name>
</gene>
<dbReference type="InterPro" id="IPR013785">
    <property type="entry name" value="Aldolase_TIM"/>
</dbReference>
<dbReference type="PANTHER" id="PTHR12128">
    <property type="entry name" value="DIHYDRODIPICOLINATE SYNTHASE"/>
    <property type="match status" value="1"/>
</dbReference>
<evidence type="ECO:0000256" key="3">
    <source>
        <dbReference type="PIRNR" id="PIRNR001365"/>
    </source>
</evidence>
<dbReference type="OrthoDB" id="9782828at2"/>